<organism evidence="10 11">
    <name type="scientific">Lingula anatina</name>
    <name type="common">Brachiopod</name>
    <name type="synonym">Lingula unguis</name>
    <dbReference type="NCBI Taxonomy" id="7574"/>
    <lineage>
        <taxon>Eukaryota</taxon>
        <taxon>Metazoa</taxon>
        <taxon>Spiralia</taxon>
        <taxon>Lophotrochozoa</taxon>
        <taxon>Brachiopoda</taxon>
        <taxon>Linguliformea</taxon>
        <taxon>Lingulata</taxon>
        <taxon>Lingulida</taxon>
        <taxon>Linguloidea</taxon>
        <taxon>Lingulidae</taxon>
        <taxon>Lingula</taxon>
    </lineage>
</organism>
<evidence type="ECO:0000313" key="11">
    <source>
        <dbReference type="RefSeq" id="XP_013412856.1"/>
    </source>
</evidence>
<keyword evidence="3 9" id="KW-0808">Transferase</keyword>
<keyword evidence="8 9" id="KW-0325">Glycoprotein</keyword>
<evidence type="ECO:0000256" key="4">
    <source>
        <dbReference type="ARBA" id="ARBA00022692"/>
    </source>
</evidence>
<evidence type="ECO:0000313" key="10">
    <source>
        <dbReference type="Proteomes" id="UP000085678"/>
    </source>
</evidence>
<protein>
    <recommendedName>
        <fullName evidence="9">Carbohydrate sulfotransferase</fullName>
        <ecNumber evidence="9">2.8.2.-</ecNumber>
    </recommendedName>
</protein>
<keyword evidence="9" id="KW-0119">Carbohydrate metabolism</keyword>
<evidence type="ECO:0000256" key="3">
    <source>
        <dbReference type="ARBA" id="ARBA00022679"/>
    </source>
</evidence>
<name>A0A1S3JRX5_LINAN</name>
<sequence length="402" mass="46194">MYLTDIMASPKIYLKCCMCTLLRHWKMVTVLTLYVVAHYFLFRTDTTVNDGMRSVSDVFVTAAISRENVSGMNGATPATVAGGLTMSSVPIQWREKIKLRRQHVKDVCRKFNLTHNLDGKDLNFLGHIAASLGNLLVVEKAKFAFCYVPKIANTNWKRTLLALAGALNTYDIRKVRARDVHYELAAKYIKPLNQYSVDDRKHILETYKKAMFFRNPLERLLSVFRNKIENKPYEHPEILSLVGNYVMSRFRGVKSGFPIKIERQKEKILGQMPSGKTFEADLKNIPDLFPSIDITFDEFLRYVTEHPGKYNTHWAPPFTTCFPCQIDYDVIGSFDTMSEDAENILKILNADPALKFPPEDAGKIRTVSVMRDYYHNISKSTIAQLQQQYRIDIEMSNFADIK</sequence>
<gene>
    <name evidence="11 12" type="primary">LOC106175415</name>
</gene>
<dbReference type="GO" id="GO:0008146">
    <property type="term" value="F:sulfotransferase activity"/>
    <property type="evidence" value="ECO:0007669"/>
    <property type="project" value="InterPro"/>
</dbReference>
<dbReference type="GO" id="GO:0000139">
    <property type="term" value="C:Golgi membrane"/>
    <property type="evidence" value="ECO:0007669"/>
    <property type="project" value="UniProtKB-SubCell"/>
</dbReference>
<dbReference type="InterPro" id="IPR018011">
    <property type="entry name" value="Carb_sulfotrans_8-10"/>
</dbReference>
<dbReference type="Pfam" id="PF03567">
    <property type="entry name" value="Sulfotransfer_2"/>
    <property type="match status" value="1"/>
</dbReference>
<evidence type="ECO:0000256" key="1">
    <source>
        <dbReference type="ARBA" id="ARBA00004323"/>
    </source>
</evidence>
<evidence type="ECO:0000256" key="7">
    <source>
        <dbReference type="ARBA" id="ARBA00023136"/>
    </source>
</evidence>
<evidence type="ECO:0000256" key="9">
    <source>
        <dbReference type="RuleBase" id="RU364020"/>
    </source>
</evidence>
<dbReference type="AlphaFoldDB" id="A0A1S3JRX5"/>
<evidence type="ECO:0000256" key="6">
    <source>
        <dbReference type="ARBA" id="ARBA00023034"/>
    </source>
</evidence>
<keyword evidence="5 9" id="KW-1133">Transmembrane helix</keyword>
<accession>A0A1S3JRX5</accession>
<dbReference type="OrthoDB" id="2019940at2759"/>
<dbReference type="RefSeq" id="XP_013412857.1">
    <property type="nucleotide sequence ID" value="XM_013557403.1"/>
</dbReference>
<dbReference type="Proteomes" id="UP000085678">
    <property type="component" value="Unplaced"/>
</dbReference>
<comment type="similarity">
    <text evidence="2 9">Belongs to the sulfotransferase 2 family.</text>
</comment>
<evidence type="ECO:0000256" key="2">
    <source>
        <dbReference type="ARBA" id="ARBA00006339"/>
    </source>
</evidence>
<dbReference type="GeneID" id="106175415"/>
<keyword evidence="7 9" id="KW-0472">Membrane</keyword>
<proteinExistence type="inferred from homology"/>
<dbReference type="EC" id="2.8.2.-" evidence="9"/>
<reference evidence="11 12" key="1">
    <citation type="submission" date="2025-04" db="UniProtKB">
        <authorList>
            <consortium name="RefSeq"/>
        </authorList>
    </citation>
    <scope>IDENTIFICATION</scope>
    <source>
        <tissue evidence="11 12">Gonads</tissue>
    </source>
</reference>
<evidence type="ECO:0000256" key="8">
    <source>
        <dbReference type="ARBA" id="ARBA00023180"/>
    </source>
</evidence>
<dbReference type="GO" id="GO:0016051">
    <property type="term" value="P:carbohydrate biosynthetic process"/>
    <property type="evidence" value="ECO:0007669"/>
    <property type="project" value="InterPro"/>
</dbReference>
<dbReference type="PANTHER" id="PTHR12137">
    <property type="entry name" value="CARBOHYDRATE SULFOTRANSFERASE"/>
    <property type="match status" value="1"/>
</dbReference>
<comment type="subcellular location">
    <subcellularLocation>
        <location evidence="1 9">Golgi apparatus membrane</location>
        <topology evidence="1 9">Single-pass type II membrane protein</topology>
    </subcellularLocation>
</comment>
<dbReference type="PANTHER" id="PTHR12137:SF54">
    <property type="entry name" value="CARBOHYDRATE SULFOTRANSFERASE"/>
    <property type="match status" value="1"/>
</dbReference>
<feature type="transmembrane region" description="Helical" evidence="9">
    <location>
        <begin position="21"/>
        <end position="42"/>
    </location>
</feature>
<keyword evidence="9" id="KW-0735">Signal-anchor</keyword>
<dbReference type="KEGG" id="lak:106175415"/>
<keyword evidence="10" id="KW-1185">Reference proteome</keyword>
<evidence type="ECO:0000313" key="12">
    <source>
        <dbReference type="RefSeq" id="XP_013412857.1"/>
    </source>
</evidence>
<dbReference type="InterPro" id="IPR005331">
    <property type="entry name" value="Sulfotransferase"/>
</dbReference>
<keyword evidence="4 9" id="KW-0812">Transmembrane</keyword>
<keyword evidence="6 9" id="KW-0333">Golgi apparatus</keyword>
<evidence type="ECO:0000256" key="5">
    <source>
        <dbReference type="ARBA" id="ARBA00022989"/>
    </source>
</evidence>
<dbReference type="RefSeq" id="XP_013412856.1">
    <property type="nucleotide sequence ID" value="XM_013557402.1"/>
</dbReference>